<proteinExistence type="predicted"/>
<protein>
    <submittedName>
        <fullName evidence="1">Unannotated protein</fullName>
    </submittedName>
</protein>
<accession>A0A6J6PMH5</accession>
<dbReference type="InterPro" id="IPR011257">
    <property type="entry name" value="DNA_glycosylase"/>
</dbReference>
<dbReference type="Gene3D" id="1.10.340.30">
    <property type="entry name" value="Hypothetical protein, domain 2"/>
    <property type="match status" value="1"/>
</dbReference>
<organism evidence="1">
    <name type="scientific">freshwater metagenome</name>
    <dbReference type="NCBI Taxonomy" id="449393"/>
    <lineage>
        <taxon>unclassified sequences</taxon>
        <taxon>metagenomes</taxon>
        <taxon>ecological metagenomes</taxon>
    </lineage>
</organism>
<reference evidence="1" key="1">
    <citation type="submission" date="2020-05" db="EMBL/GenBank/DDBJ databases">
        <authorList>
            <person name="Chiriac C."/>
            <person name="Salcher M."/>
            <person name="Ghai R."/>
            <person name="Kavagutti S V."/>
        </authorList>
    </citation>
    <scope>NUCLEOTIDE SEQUENCE</scope>
</reference>
<evidence type="ECO:0000313" key="1">
    <source>
        <dbReference type="EMBL" id="CAB4700671.1"/>
    </source>
</evidence>
<dbReference type="AlphaFoldDB" id="A0A6J6PMH5"/>
<gene>
    <name evidence="1" type="ORF">UFOPK2399_01326</name>
</gene>
<dbReference type="NCBIfam" id="TIGR03252">
    <property type="entry name" value="HhH-GPD-type base excision DNA repair protein"/>
    <property type="match status" value="1"/>
</dbReference>
<sequence>MPVALYFTNDQQACELLAADPFALLVGFAIDQQVTVQKAFEGPYVLKNRIGTLDPKKLAKLDLEDAFREKPAIHRFPGAMAKRVQELAAVVTEDYAGDASKIWTEAKDAADLKQRLESLPGFGEMKVRTISAVLAKQFGVKAAEPLAPNHMSLGDVTSPEFLLEYQAKKAAKKAAMRAAAKN</sequence>
<dbReference type="GO" id="GO:0003824">
    <property type="term" value="F:catalytic activity"/>
    <property type="evidence" value="ECO:0007669"/>
    <property type="project" value="InterPro"/>
</dbReference>
<dbReference type="GO" id="GO:0006281">
    <property type="term" value="P:DNA repair"/>
    <property type="evidence" value="ECO:0007669"/>
    <property type="project" value="InterPro"/>
</dbReference>
<name>A0A6J6PMH5_9ZZZZ</name>
<dbReference type="InterPro" id="IPR017658">
    <property type="entry name" value="HhH-GPD_base_excis"/>
</dbReference>
<dbReference type="SUPFAM" id="SSF48150">
    <property type="entry name" value="DNA-glycosylase"/>
    <property type="match status" value="1"/>
</dbReference>
<dbReference type="EMBL" id="CAEZXP010000004">
    <property type="protein sequence ID" value="CAB4700671.1"/>
    <property type="molecule type" value="Genomic_DNA"/>
</dbReference>